<keyword evidence="3" id="KW-1003">Cell membrane</keyword>
<dbReference type="InterPro" id="IPR013563">
    <property type="entry name" value="Oligopep_ABC_C"/>
</dbReference>
<dbReference type="InterPro" id="IPR003439">
    <property type="entry name" value="ABC_transporter-like_ATP-bd"/>
</dbReference>
<feature type="domain" description="ABC transporter" evidence="6">
    <location>
        <begin position="316"/>
        <end position="571"/>
    </location>
</feature>
<protein>
    <submittedName>
        <fullName evidence="7">ABC transporter ATP-binding protein</fullName>
    </submittedName>
</protein>
<evidence type="ECO:0000256" key="3">
    <source>
        <dbReference type="ARBA" id="ARBA00022475"/>
    </source>
</evidence>
<comment type="similarity">
    <text evidence="1">Belongs to the ABC transporter superfamily.</text>
</comment>
<evidence type="ECO:0000256" key="5">
    <source>
        <dbReference type="ARBA" id="ARBA00022840"/>
    </source>
</evidence>
<dbReference type="InterPro" id="IPR027417">
    <property type="entry name" value="P-loop_NTPase"/>
</dbReference>
<dbReference type="AlphaFoldDB" id="A0A0W7Z4K9"/>
<dbReference type="GO" id="GO:0015833">
    <property type="term" value="P:peptide transport"/>
    <property type="evidence" value="ECO:0007669"/>
    <property type="project" value="InterPro"/>
</dbReference>
<dbReference type="STRING" id="225992.B5M06_03580"/>
<dbReference type="Proteomes" id="UP000053300">
    <property type="component" value="Unassembled WGS sequence"/>
</dbReference>
<dbReference type="CDD" id="cd03257">
    <property type="entry name" value="ABC_NikE_OppD_transporters"/>
    <property type="match status" value="2"/>
</dbReference>
<keyword evidence="5 7" id="KW-0067">ATP-binding</keyword>
<evidence type="ECO:0000313" key="8">
    <source>
        <dbReference type="Proteomes" id="UP000053300"/>
    </source>
</evidence>
<dbReference type="EMBL" id="LPXH01000015">
    <property type="protein sequence ID" value="KUF42342.1"/>
    <property type="molecule type" value="Genomic_DNA"/>
</dbReference>
<dbReference type="InterPro" id="IPR003593">
    <property type="entry name" value="AAA+_ATPase"/>
</dbReference>
<dbReference type="FunFam" id="3.40.50.300:FF:000016">
    <property type="entry name" value="Oligopeptide ABC transporter ATP-binding component"/>
    <property type="match status" value="2"/>
</dbReference>
<dbReference type="SUPFAM" id="SSF52540">
    <property type="entry name" value="P-loop containing nucleoside triphosphate hydrolases"/>
    <property type="match status" value="2"/>
</dbReference>
<evidence type="ECO:0000313" key="7">
    <source>
        <dbReference type="EMBL" id="KUF42342.1"/>
    </source>
</evidence>
<dbReference type="PANTHER" id="PTHR43776">
    <property type="entry name" value="TRANSPORT ATP-BINDING PROTEIN"/>
    <property type="match status" value="1"/>
</dbReference>
<dbReference type="SMART" id="SM00382">
    <property type="entry name" value="AAA"/>
    <property type="match status" value="2"/>
</dbReference>
<keyword evidence="3" id="KW-0472">Membrane</keyword>
<organism evidence="7 8">
    <name type="scientific">Comamonas kerstersii</name>
    <dbReference type="NCBI Taxonomy" id="225992"/>
    <lineage>
        <taxon>Bacteria</taxon>
        <taxon>Pseudomonadati</taxon>
        <taxon>Pseudomonadota</taxon>
        <taxon>Betaproteobacteria</taxon>
        <taxon>Burkholderiales</taxon>
        <taxon>Comamonadaceae</taxon>
        <taxon>Comamonas</taxon>
    </lineage>
</organism>
<evidence type="ECO:0000256" key="2">
    <source>
        <dbReference type="ARBA" id="ARBA00022448"/>
    </source>
</evidence>
<keyword evidence="8" id="KW-1185">Reference proteome</keyword>
<proteinExistence type="inferred from homology"/>
<dbReference type="NCBIfam" id="NF008453">
    <property type="entry name" value="PRK11308.1"/>
    <property type="match status" value="2"/>
</dbReference>
<dbReference type="InterPro" id="IPR017871">
    <property type="entry name" value="ABC_transporter-like_CS"/>
</dbReference>
<gene>
    <name evidence="7" type="ORF">AS359_01975</name>
</gene>
<keyword evidence="4" id="KW-0547">Nucleotide-binding</keyword>
<dbReference type="Pfam" id="PF00005">
    <property type="entry name" value="ABC_tran"/>
    <property type="match status" value="2"/>
</dbReference>
<evidence type="ECO:0000259" key="6">
    <source>
        <dbReference type="PROSITE" id="PS50893"/>
    </source>
</evidence>
<dbReference type="PROSITE" id="PS50893">
    <property type="entry name" value="ABC_TRANSPORTER_2"/>
    <property type="match status" value="2"/>
</dbReference>
<dbReference type="GO" id="GO:0055085">
    <property type="term" value="P:transmembrane transport"/>
    <property type="evidence" value="ECO:0007669"/>
    <property type="project" value="UniProtKB-ARBA"/>
</dbReference>
<feature type="domain" description="ABC transporter" evidence="6">
    <location>
        <begin position="21"/>
        <end position="271"/>
    </location>
</feature>
<dbReference type="PROSITE" id="PS00211">
    <property type="entry name" value="ABC_TRANSPORTER_1"/>
    <property type="match status" value="2"/>
</dbReference>
<dbReference type="NCBIfam" id="NF007739">
    <property type="entry name" value="PRK10419.1"/>
    <property type="match status" value="2"/>
</dbReference>
<dbReference type="GO" id="GO:0016887">
    <property type="term" value="F:ATP hydrolysis activity"/>
    <property type="evidence" value="ECO:0007669"/>
    <property type="project" value="InterPro"/>
</dbReference>
<keyword evidence="2" id="KW-0813">Transport</keyword>
<reference evidence="7 8" key="1">
    <citation type="submission" date="2015-12" db="EMBL/GenBank/DDBJ databases">
        <title>Complete genome sequence of a multi-drug resistant strain Acidovorax sp. 12322-1.</title>
        <authorList>
            <person name="Ming D."/>
            <person name="Wang M."/>
            <person name="Hu S."/>
            <person name="Zhou Y."/>
            <person name="Jiang T."/>
        </authorList>
    </citation>
    <scope>NUCLEOTIDE SEQUENCE [LARGE SCALE GENOMIC DNA]</scope>
    <source>
        <strain evidence="7 8">12322-1</strain>
    </source>
</reference>
<dbReference type="PANTHER" id="PTHR43776:SF7">
    <property type="entry name" value="D,D-DIPEPTIDE TRANSPORT ATP-BINDING PROTEIN DDPF-RELATED"/>
    <property type="match status" value="1"/>
</dbReference>
<sequence>MHTDTPSPVPADGAAGGTPVLRVRNLSVTFDTHKGPVHVLHDVSFDIWPGEILGVVGESGAGKSMTGSAITGLIEHPGRISGGTVELQGQRIDQLRGEDLRRIRGKRIGTIFQDPLTSLNPVYTVGWHLVETIRTHLPVSEKEAEARALALLEEVEIPHAKERMGQYPHQFSGGMRQRVAIALALCAEPELIIADEPTTALDVSVQAQIIQLLRKVCKERGAAAMLITHDMGVIAETADRVMVMYHGRVLETGHVRQVLDAPRDPYTQVLMAAIPSVHQRVERLPVPEVGGGPVVKAVPWTPKPADPAAAAARPLVEVKDLCKEYDLSGGWLARVLARQDQKILKAADHVSFNIRKGTTFGLVGESGSGKSTVARMIAGLTRPTSGTILFDGVDKWSAAAQTVAMRRRFQMIFQDPYASLNPRWTVEQLIAEPLVVLGITQSKEETAERVQQALHRVRMKPDDAKKYPHQFSGGQRQRIAVARALASRPEFIICDEPTSALDVSVQAQVLNLMRDLQEEFGLTYLLISHNLAVIRHMCDDIGVMQRGQLVEVGDAQAVLDDPQHQYTKDLMAAIPDIAHVH</sequence>
<evidence type="ECO:0000256" key="1">
    <source>
        <dbReference type="ARBA" id="ARBA00005417"/>
    </source>
</evidence>
<comment type="caution">
    <text evidence="7">The sequence shown here is derived from an EMBL/GenBank/DDBJ whole genome shotgun (WGS) entry which is preliminary data.</text>
</comment>
<evidence type="ECO:0000256" key="4">
    <source>
        <dbReference type="ARBA" id="ARBA00022741"/>
    </source>
</evidence>
<name>A0A0W7Z4K9_9BURK</name>
<dbReference type="GO" id="GO:0005524">
    <property type="term" value="F:ATP binding"/>
    <property type="evidence" value="ECO:0007669"/>
    <property type="project" value="UniProtKB-KW"/>
</dbReference>
<dbReference type="InterPro" id="IPR050319">
    <property type="entry name" value="ABC_transp_ATP-bind"/>
</dbReference>
<dbReference type="Pfam" id="PF08352">
    <property type="entry name" value="oligo_HPY"/>
    <property type="match status" value="2"/>
</dbReference>
<dbReference type="RefSeq" id="WP_058879558.1">
    <property type="nucleotide sequence ID" value="NZ_CAUCIF010000012.1"/>
</dbReference>
<dbReference type="Gene3D" id="3.40.50.300">
    <property type="entry name" value="P-loop containing nucleotide triphosphate hydrolases"/>
    <property type="match status" value="2"/>
</dbReference>
<accession>A0A0W7Z4K9</accession>